<comment type="similarity">
    <text evidence="1">Belongs to the free Met sulfoxide reductase family.</text>
</comment>
<evidence type="ECO:0000259" key="2">
    <source>
        <dbReference type="Pfam" id="PF13185"/>
    </source>
</evidence>
<reference evidence="3 4" key="1">
    <citation type="submission" date="2024-09" db="EMBL/GenBank/DDBJ databases">
        <title>Rethinking Asexuality: The Enigmatic Case of Functional Sexual Genes in Lepraria (Stereocaulaceae).</title>
        <authorList>
            <person name="Doellman M."/>
            <person name="Sun Y."/>
            <person name="Barcenas-Pena A."/>
            <person name="Lumbsch H.T."/>
            <person name="Grewe F."/>
        </authorList>
    </citation>
    <scope>NUCLEOTIDE SEQUENCE [LARGE SCALE GENOMIC DNA]</scope>
    <source>
        <strain evidence="3 4">Grewe 0041</strain>
    </source>
</reference>
<evidence type="ECO:0000256" key="1">
    <source>
        <dbReference type="ARBA" id="ARBA00038454"/>
    </source>
</evidence>
<name>A0ABR4B3B0_9LECA</name>
<gene>
    <name evidence="3" type="ORF">ABVK25_008401</name>
</gene>
<evidence type="ECO:0000313" key="4">
    <source>
        <dbReference type="Proteomes" id="UP001590951"/>
    </source>
</evidence>
<accession>A0ABR4B3B0</accession>
<keyword evidence="4" id="KW-1185">Reference proteome</keyword>
<dbReference type="EMBL" id="JBHFEH010000036">
    <property type="protein sequence ID" value="KAL2051349.1"/>
    <property type="molecule type" value="Genomic_DNA"/>
</dbReference>
<dbReference type="InterPro" id="IPR029016">
    <property type="entry name" value="GAF-like_dom_sf"/>
</dbReference>
<comment type="caution">
    <text evidence="3">The sequence shown here is derived from an EMBL/GenBank/DDBJ whole genome shotgun (WGS) entry which is preliminary data.</text>
</comment>
<evidence type="ECO:0000313" key="3">
    <source>
        <dbReference type="EMBL" id="KAL2051349.1"/>
    </source>
</evidence>
<dbReference type="InterPro" id="IPR051330">
    <property type="entry name" value="Phosphatase_reg/MetRdx"/>
</dbReference>
<dbReference type="PANTHER" id="PTHR21021">
    <property type="entry name" value="GAF/PUTATIVE CYTOSKELETAL PROTEIN"/>
    <property type="match status" value="1"/>
</dbReference>
<dbReference type="SUPFAM" id="SSF55781">
    <property type="entry name" value="GAF domain-like"/>
    <property type="match status" value="1"/>
</dbReference>
<feature type="domain" description="GAF" evidence="2">
    <location>
        <begin position="15"/>
        <end position="98"/>
    </location>
</feature>
<organism evidence="3 4">
    <name type="scientific">Lepraria finkii</name>
    <dbReference type="NCBI Taxonomy" id="1340010"/>
    <lineage>
        <taxon>Eukaryota</taxon>
        <taxon>Fungi</taxon>
        <taxon>Dikarya</taxon>
        <taxon>Ascomycota</taxon>
        <taxon>Pezizomycotina</taxon>
        <taxon>Lecanoromycetes</taxon>
        <taxon>OSLEUM clade</taxon>
        <taxon>Lecanoromycetidae</taxon>
        <taxon>Lecanorales</taxon>
        <taxon>Lecanorineae</taxon>
        <taxon>Stereocaulaceae</taxon>
        <taxon>Lepraria</taxon>
    </lineage>
</organism>
<dbReference type="PROSITE" id="PS01320">
    <property type="entry name" value="UPF0067"/>
    <property type="match status" value="1"/>
</dbReference>
<protein>
    <recommendedName>
        <fullName evidence="2">GAF domain-containing protein</fullName>
    </recommendedName>
</protein>
<dbReference type="Proteomes" id="UP001590951">
    <property type="component" value="Unassembled WGS sequence"/>
</dbReference>
<sequence>MPPSLILGPFHGRPACQSIAFGRGVCGTAAAEKRTVRVEDVSEFPGHIACDEGSRSEIVVPLLVGGEVVAIIDIDCAVIGGFDEIDEEGLGKLAELLAASCDWGPR</sequence>
<dbReference type="InterPro" id="IPR003018">
    <property type="entry name" value="GAF"/>
</dbReference>
<dbReference type="Gene3D" id="3.30.450.40">
    <property type="match status" value="1"/>
</dbReference>
<dbReference type="PANTHER" id="PTHR21021:SF15">
    <property type="entry name" value="FREE METHIONINE-R-SULFOXIDE REDUCTASE"/>
    <property type="match status" value="1"/>
</dbReference>
<proteinExistence type="inferred from homology"/>
<dbReference type="InterPro" id="IPR000614">
    <property type="entry name" value="FRMsr_CS"/>
</dbReference>
<dbReference type="Pfam" id="PF13185">
    <property type="entry name" value="GAF_2"/>
    <property type="match status" value="1"/>
</dbReference>